<dbReference type="KEGG" id="lvs:LOKVESSMR4R_03697"/>
<dbReference type="RefSeq" id="WP_087211815.1">
    <property type="nucleotide sequence ID" value="NZ_CP021431.1"/>
</dbReference>
<accession>A0A1Y0EH49</accession>
<proteinExistence type="predicted"/>
<protein>
    <submittedName>
        <fullName evidence="1">Uncharacterized protein</fullName>
    </submittedName>
</protein>
<reference evidence="1 2" key="1">
    <citation type="submission" date="2017-05" db="EMBL/GenBank/DDBJ databases">
        <title>Genome Sequence of Loktanella vestfoldensis Strain SMR4r Isolated from a Culture of the Diatom Skeletonema marinoi.</title>
        <authorList>
            <person name="Topel M."/>
            <person name="Pinder M.I.M."/>
            <person name="Johansson O.N."/>
            <person name="Kourtchenko O."/>
            <person name="Godhe A."/>
            <person name="Clarke A.K."/>
        </authorList>
    </citation>
    <scope>NUCLEOTIDE SEQUENCE [LARGE SCALE GENOMIC DNA]</scope>
    <source>
        <strain evidence="1 2">SMR4r</strain>
    </source>
</reference>
<gene>
    <name evidence="1" type="ORF">LOKVESSMR4R_03697</name>
</gene>
<dbReference type="EMBL" id="CP021431">
    <property type="protein sequence ID" value="ARU02963.1"/>
    <property type="molecule type" value="Genomic_DNA"/>
</dbReference>
<evidence type="ECO:0000313" key="2">
    <source>
        <dbReference type="Proteomes" id="UP000195273"/>
    </source>
</evidence>
<sequence length="90" mass="10856">MDEPTTRWWKIFDACSQLLNMIWPFWSAASSNANESTSGRCYREGRWFRHVIDWWFRVVRGEIEHCRSSHYADIDRAWRTTTLDDRSAPE</sequence>
<dbReference type="AlphaFoldDB" id="A0A1Y0EH49"/>
<keyword evidence="2" id="KW-1185">Reference proteome</keyword>
<name>A0A1Y0EH49_9RHOB</name>
<evidence type="ECO:0000313" key="1">
    <source>
        <dbReference type="EMBL" id="ARU02963.1"/>
    </source>
</evidence>
<dbReference type="Proteomes" id="UP000195273">
    <property type="component" value="Chromosome"/>
</dbReference>
<organism evidence="1 2">
    <name type="scientific">Yoonia vestfoldensis</name>
    <dbReference type="NCBI Taxonomy" id="245188"/>
    <lineage>
        <taxon>Bacteria</taxon>
        <taxon>Pseudomonadati</taxon>
        <taxon>Pseudomonadota</taxon>
        <taxon>Alphaproteobacteria</taxon>
        <taxon>Rhodobacterales</taxon>
        <taxon>Paracoccaceae</taxon>
        <taxon>Yoonia</taxon>
    </lineage>
</organism>